<evidence type="ECO:0000313" key="1">
    <source>
        <dbReference type="EMBL" id="GBM85962.1"/>
    </source>
</evidence>
<proteinExistence type="predicted"/>
<accession>A0A4Y2J9N4</accession>
<organism evidence="1 2">
    <name type="scientific">Araneus ventricosus</name>
    <name type="common">Orbweaver spider</name>
    <name type="synonym">Epeira ventricosa</name>
    <dbReference type="NCBI Taxonomy" id="182803"/>
    <lineage>
        <taxon>Eukaryota</taxon>
        <taxon>Metazoa</taxon>
        <taxon>Ecdysozoa</taxon>
        <taxon>Arthropoda</taxon>
        <taxon>Chelicerata</taxon>
        <taxon>Arachnida</taxon>
        <taxon>Araneae</taxon>
        <taxon>Araneomorphae</taxon>
        <taxon>Entelegynae</taxon>
        <taxon>Araneoidea</taxon>
        <taxon>Araneidae</taxon>
        <taxon>Araneus</taxon>
    </lineage>
</organism>
<dbReference type="Proteomes" id="UP000499080">
    <property type="component" value="Unassembled WGS sequence"/>
</dbReference>
<gene>
    <name evidence="1" type="ORF">AVEN_52978_1</name>
</gene>
<name>A0A4Y2J9N4_ARAVE</name>
<sequence length="102" mass="11540">MADVPLPPTATVAGDPCQLRTMTLRIVRGVDWNRRQQVVSLSSECLTQSMSQEFTIVGSINILSSRYRVVQYHSVNVICINEHIVWAFSFAPHFKPPHKTTE</sequence>
<dbReference type="AlphaFoldDB" id="A0A4Y2J9N4"/>
<evidence type="ECO:0000313" key="2">
    <source>
        <dbReference type="Proteomes" id="UP000499080"/>
    </source>
</evidence>
<comment type="caution">
    <text evidence="1">The sequence shown here is derived from an EMBL/GenBank/DDBJ whole genome shotgun (WGS) entry which is preliminary data.</text>
</comment>
<dbReference type="EMBL" id="BGPR01003276">
    <property type="protein sequence ID" value="GBM85962.1"/>
    <property type="molecule type" value="Genomic_DNA"/>
</dbReference>
<reference evidence="1 2" key="1">
    <citation type="journal article" date="2019" name="Sci. Rep.">
        <title>Orb-weaving spider Araneus ventricosus genome elucidates the spidroin gene catalogue.</title>
        <authorList>
            <person name="Kono N."/>
            <person name="Nakamura H."/>
            <person name="Ohtoshi R."/>
            <person name="Moran D.A.P."/>
            <person name="Shinohara A."/>
            <person name="Yoshida Y."/>
            <person name="Fujiwara M."/>
            <person name="Mori M."/>
            <person name="Tomita M."/>
            <person name="Arakawa K."/>
        </authorList>
    </citation>
    <scope>NUCLEOTIDE SEQUENCE [LARGE SCALE GENOMIC DNA]</scope>
</reference>
<protein>
    <submittedName>
        <fullName evidence="1">Uncharacterized protein</fullName>
    </submittedName>
</protein>
<keyword evidence="2" id="KW-1185">Reference proteome</keyword>